<sequence>MRRGKTYATIIVDLATRRPIDMMKERTAETLAHWLEKHPGVECISRDRSSEYMRGASEGAPQAQQVLDRYHVLHNMREVVQRIVSRAHATLKQRQKDAGIIVRARYKKKRSSSEIAASQVARLRRQAWYEEVVEHYRQGKSIAAIARDLHMSPITVHKFVYAGAFPERSAHKRRQTYLLTPYLPYLQQRVTQGCENASMLWKEITHQGFAHGYKVVNIWLREYLGRPGRPSTEEEKAKHQAFMDTVVAEPGLASVGGEAAEATSTPELVENGVEPLGSPRHLTWLLLRKSESLNQQAQWTLNFLREVQDINTTYELAQQFFQMLRKRQADQLDGCLQACEKSNIPDLQTFAEGLRREYSAMKGALTFSYSNGPVKGQINKLKYIKRSMYGRGSFELLRQKVLLAA</sequence>
<protein>
    <recommendedName>
        <fullName evidence="1">Transposase IS204/IS1001/IS1096/IS1165 DDE domain-containing protein</fullName>
    </recommendedName>
</protein>
<dbReference type="Proteomes" id="UP000597444">
    <property type="component" value="Unassembled WGS sequence"/>
</dbReference>
<keyword evidence="3" id="KW-1185">Reference proteome</keyword>
<proteinExistence type="predicted"/>
<evidence type="ECO:0000313" key="3">
    <source>
        <dbReference type="Proteomes" id="UP000597444"/>
    </source>
</evidence>
<gene>
    <name evidence="2" type="ORF">KSF_002000</name>
</gene>
<accession>A0A8J3N0D6</accession>
<dbReference type="PANTHER" id="PTHR33498">
    <property type="entry name" value="TRANSPOSASE FOR INSERTION SEQUENCE ELEMENT IS1557"/>
    <property type="match status" value="1"/>
</dbReference>
<comment type="caution">
    <text evidence="2">The sequence shown here is derived from an EMBL/GenBank/DDBJ whole genome shotgun (WGS) entry which is preliminary data.</text>
</comment>
<dbReference type="InterPro" id="IPR002560">
    <property type="entry name" value="Transposase_DDE"/>
</dbReference>
<dbReference type="InterPro" id="IPR047951">
    <property type="entry name" value="Transpos_ISL3"/>
</dbReference>
<dbReference type="NCBIfam" id="NF033550">
    <property type="entry name" value="transpos_ISL3"/>
    <property type="match status" value="1"/>
</dbReference>
<organism evidence="2 3">
    <name type="scientific">Reticulibacter mediterranei</name>
    <dbReference type="NCBI Taxonomy" id="2778369"/>
    <lineage>
        <taxon>Bacteria</taxon>
        <taxon>Bacillati</taxon>
        <taxon>Chloroflexota</taxon>
        <taxon>Ktedonobacteria</taxon>
        <taxon>Ktedonobacterales</taxon>
        <taxon>Reticulibacteraceae</taxon>
        <taxon>Reticulibacter</taxon>
    </lineage>
</organism>
<name>A0A8J3N0D6_9CHLR</name>
<dbReference type="RefSeq" id="WP_220201143.1">
    <property type="nucleotide sequence ID" value="NZ_BNJK01000001.1"/>
</dbReference>
<evidence type="ECO:0000259" key="1">
    <source>
        <dbReference type="Pfam" id="PF01610"/>
    </source>
</evidence>
<feature type="domain" description="Transposase IS204/IS1001/IS1096/IS1165 DDE" evidence="1">
    <location>
        <begin position="2"/>
        <end position="127"/>
    </location>
</feature>
<evidence type="ECO:0000313" key="2">
    <source>
        <dbReference type="EMBL" id="GHO90152.1"/>
    </source>
</evidence>
<reference evidence="2" key="1">
    <citation type="submission" date="2020-10" db="EMBL/GenBank/DDBJ databases">
        <title>Taxonomic study of unclassified bacteria belonging to the class Ktedonobacteria.</title>
        <authorList>
            <person name="Yabe S."/>
            <person name="Wang C.M."/>
            <person name="Zheng Y."/>
            <person name="Sakai Y."/>
            <person name="Cavaletti L."/>
            <person name="Monciardini P."/>
            <person name="Donadio S."/>
        </authorList>
    </citation>
    <scope>NUCLEOTIDE SEQUENCE</scope>
    <source>
        <strain evidence="2">ID150040</strain>
    </source>
</reference>
<feature type="domain" description="Transposase IS204/IS1001/IS1096/IS1165 DDE" evidence="1">
    <location>
        <begin position="283"/>
        <end position="400"/>
    </location>
</feature>
<dbReference type="EMBL" id="BNJK01000001">
    <property type="protein sequence ID" value="GHO90152.1"/>
    <property type="molecule type" value="Genomic_DNA"/>
</dbReference>
<dbReference type="Pfam" id="PF01610">
    <property type="entry name" value="DDE_Tnp_ISL3"/>
    <property type="match status" value="2"/>
</dbReference>
<dbReference type="AlphaFoldDB" id="A0A8J3N0D6"/>
<dbReference type="PANTHER" id="PTHR33498:SF1">
    <property type="entry name" value="TRANSPOSASE FOR INSERTION SEQUENCE ELEMENT IS1557"/>
    <property type="match status" value="1"/>
</dbReference>